<dbReference type="GO" id="GO:0005829">
    <property type="term" value="C:cytosol"/>
    <property type="evidence" value="ECO:0007669"/>
    <property type="project" value="TreeGrafter"/>
</dbReference>
<dbReference type="Proteomes" id="UP001280581">
    <property type="component" value="Unassembled WGS sequence"/>
</dbReference>
<feature type="compositionally biased region" description="Basic and acidic residues" evidence="1">
    <location>
        <begin position="52"/>
        <end position="61"/>
    </location>
</feature>
<dbReference type="Pfam" id="PF00443">
    <property type="entry name" value="UCH"/>
    <property type="match status" value="1"/>
</dbReference>
<dbReference type="InterPro" id="IPR021905">
    <property type="entry name" value="DUF3517"/>
</dbReference>
<name>A0AAN6M0R5_9PLEO</name>
<dbReference type="GO" id="GO:0004843">
    <property type="term" value="F:cysteine-type deubiquitinase activity"/>
    <property type="evidence" value="ECO:0007669"/>
    <property type="project" value="InterPro"/>
</dbReference>
<evidence type="ECO:0000256" key="1">
    <source>
        <dbReference type="SAM" id="MobiDB-lite"/>
    </source>
</evidence>
<proteinExistence type="predicted"/>
<dbReference type="PROSITE" id="PS00973">
    <property type="entry name" value="USP_2"/>
    <property type="match status" value="1"/>
</dbReference>
<protein>
    <recommendedName>
        <fullName evidence="2">USP domain-containing protein</fullName>
    </recommendedName>
</protein>
<dbReference type="SUPFAM" id="SSF54001">
    <property type="entry name" value="Cysteine proteinases"/>
    <property type="match status" value="1"/>
</dbReference>
<evidence type="ECO:0000313" key="3">
    <source>
        <dbReference type="EMBL" id="KAK3214174.1"/>
    </source>
</evidence>
<dbReference type="InterPro" id="IPR038765">
    <property type="entry name" value="Papain-like_cys_pep_sf"/>
</dbReference>
<feature type="compositionally biased region" description="Polar residues" evidence="1">
    <location>
        <begin position="77"/>
        <end position="93"/>
    </location>
</feature>
<dbReference type="PROSITE" id="PS50235">
    <property type="entry name" value="USP_3"/>
    <property type="match status" value="1"/>
</dbReference>
<evidence type="ECO:0000259" key="2">
    <source>
        <dbReference type="PROSITE" id="PS50235"/>
    </source>
</evidence>
<dbReference type="InterPro" id="IPR050164">
    <property type="entry name" value="Peptidase_C19"/>
</dbReference>
<organism evidence="3 4">
    <name type="scientific">Pseudopithomyces chartarum</name>
    <dbReference type="NCBI Taxonomy" id="1892770"/>
    <lineage>
        <taxon>Eukaryota</taxon>
        <taxon>Fungi</taxon>
        <taxon>Dikarya</taxon>
        <taxon>Ascomycota</taxon>
        <taxon>Pezizomycotina</taxon>
        <taxon>Dothideomycetes</taxon>
        <taxon>Pleosporomycetidae</taxon>
        <taxon>Pleosporales</taxon>
        <taxon>Massarineae</taxon>
        <taxon>Didymosphaeriaceae</taxon>
        <taxon>Pseudopithomyces</taxon>
    </lineage>
</organism>
<dbReference type="InterPro" id="IPR028889">
    <property type="entry name" value="USP"/>
</dbReference>
<reference evidence="3 4" key="1">
    <citation type="submission" date="2021-02" db="EMBL/GenBank/DDBJ databases">
        <title>Genome assembly of Pseudopithomyces chartarum.</title>
        <authorList>
            <person name="Jauregui R."/>
            <person name="Singh J."/>
            <person name="Voisey C."/>
        </authorList>
    </citation>
    <scope>NUCLEOTIDE SEQUENCE [LARGE SCALE GENOMIC DNA]</scope>
    <source>
        <strain evidence="3 4">AGR01</strain>
    </source>
</reference>
<dbReference type="GO" id="GO:0005634">
    <property type="term" value="C:nucleus"/>
    <property type="evidence" value="ECO:0007669"/>
    <property type="project" value="TreeGrafter"/>
</dbReference>
<dbReference type="PANTHER" id="PTHR24006">
    <property type="entry name" value="UBIQUITIN CARBOXYL-TERMINAL HYDROLASE"/>
    <property type="match status" value="1"/>
</dbReference>
<feature type="region of interest" description="Disordered" evidence="1">
    <location>
        <begin position="1"/>
        <end position="104"/>
    </location>
</feature>
<dbReference type="FunFam" id="3.90.70.10:FF:000022">
    <property type="entry name" value="Ubiquitin carboxyl-terminal hydrolase 24"/>
    <property type="match status" value="1"/>
</dbReference>
<dbReference type="Gene3D" id="3.90.70.10">
    <property type="entry name" value="Cysteine proteinases"/>
    <property type="match status" value="1"/>
</dbReference>
<dbReference type="Pfam" id="PF12030">
    <property type="entry name" value="DUF3517"/>
    <property type="match status" value="1"/>
</dbReference>
<dbReference type="InterPro" id="IPR018200">
    <property type="entry name" value="USP_CS"/>
</dbReference>
<dbReference type="PANTHER" id="PTHR24006:SF925">
    <property type="entry name" value="UBIQUITINYL HYDROLASE 1"/>
    <property type="match status" value="1"/>
</dbReference>
<accession>A0AAN6M0R5</accession>
<evidence type="ECO:0000313" key="4">
    <source>
        <dbReference type="Proteomes" id="UP001280581"/>
    </source>
</evidence>
<sequence>MSQRDHELTASATADTSPSVPASPPLRDSMEDADPSLTRKRPRLDSGPIDDSAMHIDDNTSPRHSPAPADQLVAMTIRSQPSSSHAPDSAGNTTPPPSEDIQTAAQTDPPMNVLADGTADSPPVVAIDEDDDGGRDADAMAGYAAASFHVDFDAEAHLSAFPFMNHGDYLSAAQEIGRYFQGNQSLEGHVLNQLALWLDGLPDDPLPWLAFYFNQAALWEEICVVVQRVLNRRAPLGDRFADSTGTEEDICTKFLASYFRVVVQLTLVDASLLADWSSEQPYAHRILSYKHIRHVGCIVRSIITPGQIHLFTMLRKEYHADIENMQTQLLQVFFEIEGTKCILDLADKANGKLPFPLQHHLALATASIVDAINVFLLDTQMQFPFEPIDRIRLCRDALTFFRKYDADLQVPSKVVDTAVTKDLIVQFHALIFNLCRSDDTMAMDLVQELLDFRDPESPTATSPKENPSVDTLYLQDPSEYPKLVSNAWKFKLLRKYIVKGRMELRVMSIGFMDNSLVELWREYNNTHLSVGHPVMQYLADFLLHERVVDYIISVDSHPQLISRSGNIVGFLVVTHRYSDAQTDAIWNTISHSSDPRVVSATMTMLRGIYNLMSDTELLYLCSKMYELPIESYTLDILRFLRDLIAKMLQKEVDWDQADPQARPWNVCIRVLRDTSPSKESTKTLDALHHEAAEQLRSMAAYIPLDERHRLLSQCASHVSSKSPMCTGSVRAISILISATGQGESRLFKEDVNVVRGIVEEMCAFVSNKDEMSSTARNVALQYRLELLSLLIHGACDAIPVDLYQTIWDHLIGQHAHTNHHRDMAWSKFTEAVKFQPENEFCNQLVTVCVPKLDPAYYTPGMFDFVETYRFPTTRRTVDTHKGPKTLLQIPAADLLWAMILSAPRHTIEDRAAKELASRYTEIDHSEGITLDELEEAHVALVEQCINQMLSVFGTLRLESSDETFQSHTKQQNEQRFSRVVLFLSLLLSIIRNKPELHRSKRSDSKVEPLDIDLPFGDPLEIKYGSPITGNKETLIIGSENTVKDLYTRLCHATGCTKLNLFAKGQRLNVLDKADEKIADIGLGGQVLLVQKAPGAEVSRPVLDPGGNTSVFETTVLSHFDELFACMDADDHISFVVYEFLTCFPFHSKIYDSVVAGTATAGSLFPQTKPWQAKYAANALENRLKLQTRKNSVDDKFLSNTVRLLDEALLNPNLIEQGLLPSVSMPLPGVLVTVLLTFLKERPAQEITSAYFSDENGLVDRLISLVSLALNHETDMGLVAFNSYCTIIEASLHSRGVWDSFISHSTTSPLHGALLLSDRRSILRESVAKTISSVCGGGLSPTSAITETDTAASFWHLISNILSQTVQISGQSEQLFGLADSVFRKYDEHNRDEPTLRSYLATWSTHLLNYDHKEKVGRDNADPVVIGFTKLLLNCVTSLKSFKKPLNAGSLIHKIWLKFLFVPKVLEIEDDSNVSIPVLESNARKELYDLVLALAEDQGSLGVLLDLAETLAVDNPNSNLQALCVDRTNEIRAPTGYVGLYNPRAICYMNSLLTQLFMNVNFRRFLLSLNVTDPDRQQVLLHQTQRLFAEMQNSYRKSADPRDFAACVKAPEGTPIDINIQMDADEFYNLLFDQWESQMLVPSIKETFRSFYGGQTINQIKSKECEHVSERVESFFVVQCDVQGKQNLIESLQSFVEGDVMEGDNKYKCESCGGKLVDAIKRTCLKDVPDNLIFHLKRFDFDLVELRRAKINDQFDFPSILDVSPFKVDHLSDPSKPLQEDIFELVGVLVHQGTSENGHYYSYIRERPSCTGTAPPWVEFNDRDVDAFDFSTLGYQAFGGSYDEQFQRQQKQFSAYMLFYQRRSAIAQDHEEYILTPQSGMAKVPVPADLQNSIEIDNDSLIREYSLYDPNHTKFARLLLANVRAVNHGTCSEDHKQEVQALHVVLEHLSQTLSRAKDVDYFDETMSQLRRTVLSCTTCCYEALKWLSIQSSALANMLLHCLHAKVRSQTRTFLIDSIQYLREKDPVTYGIEGTETDSESGSVVQNDGILPAIATSLWRVLQESYQTVRGWDDVYFTLCQLSDLGHIETSVLLDNNFLKWCLRILCMHALESCREPDFWRIVEKKKRIYNRLIEFVYRLLSKIDIHLPPIQKLKTSRLDGYDRNGNKFALSRDEKVLLYEWHEESRALAFLDKMLEWYDHTKSEIYYPGEVLKLMLESVDSRLQQYLFLTVQDGIAQLSPHFSDPYVRAALAYCEASPEPTYVQRIIEVVWKYAVKYLDSGGEVNYRFMSGLLKLENKEVTKAKGPDYFYLMSLRFAEKAAWALLFYDDEYIRKATQIHLEELFTRYQVDEHTAEDLLRQKYKAVRCLAIDFCERITYEYDRPTAQSYIQSMVVACQMLVGLLSNLYEPEPYDHSDYGSESDLDPDFIELE</sequence>
<dbReference type="InterPro" id="IPR001394">
    <property type="entry name" value="Peptidase_C19_UCH"/>
</dbReference>
<comment type="caution">
    <text evidence="3">The sequence shown here is derived from an EMBL/GenBank/DDBJ whole genome shotgun (WGS) entry which is preliminary data.</text>
</comment>
<dbReference type="EMBL" id="WVTA01000004">
    <property type="protein sequence ID" value="KAK3214174.1"/>
    <property type="molecule type" value="Genomic_DNA"/>
</dbReference>
<feature type="compositionally biased region" description="Polar residues" evidence="1">
    <location>
        <begin position="10"/>
        <end position="20"/>
    </location>
</feature>
<feature type="domain" description="USP" evidence="2">
    <location>
        <begin position="1537"/>
        <end position="1862"/>
    </location>
</feature>
<gene>
    <name evidence="3" type="ORF">GRF29_28g2225941</name>
</gene>
<keyword evidence="4" id="KW-1185">Reference proteome</keyword>
<dbReference type="GO" id="GO:0016579">
    <property type="term" value="P:protein deubiquitination"/>
    <property type="evidence" value="ECO:0007669"/>
    <property type="project" value="InterPro"/>
</dbReference>